<dbReference type="SUPFAM" id="SSF51306">
    <property type="entry name" value="LexA/Signal peptidase"/>
    <property type="match status" value="1"/>
</dbReference>
<reference evidence="2 3" key="1">
    <citation type="submission" date="2020-07" db="EMBL/GenBank/DDBJ databases">
        <title>Draft genome and description of Microvirga mediterraneensis Marseille-Q2068 sp. nov.</title>
        <authorList>
            <person name="Boxberger M."/>
        </authorList>
    </citation>
    <scope>NUCLEOTIDE SEQUENCE [LARGE SCALE GENOMIC DNA]</scope>
    <source>
        <strain evidence="2 3">Marseille-Q2068</strain>
    </source>
</reference>
<feature type="domain" description="HTH cro/C1-type" evidence="1">
    <location>
        <begin position="36"/>
        <end position="96"/>
    </location>
</feature>
<dbReference type="GO" id="GO:0003677">
    <property type="term" value="F:DNA binding"/>
    <property type="evidence" value="ECO:0007669"/>
    <property type="project" value="InterPro"/>
</dbReference>
<dbReference type="SMART" id="SM00530">
    <property type="entry name" value="HTH_XRE"/>
    <property type="match status" value="1"/>
</dbReference>
<dbReference type="Proteomes" id="UP000572984">
    <property type="component" value="Unassembled WGS sequence"/>
</dbReference>
<evidence type="ECO:0000259" key="1">
    <source>
        <dbReference type="SMART" id="SM00530"/>
    </source>
</evidence>
<dbReference type="AlphaFoldDB" id="A0A838BS32"/>
<keyword evidence="3" id="KW-1185">Reference proteome</keyword>
<dbReference type="InterPro" id="IPR001387">
    <property type="entry name" value="Cro/C1-type_HTH"/>
</dbReference>
<name>A0A838BS32_9HYPH</name>
<gene>
    <name evidence="2" type="ORF">H0S73_16900</name>
</gene>
<proteinExistence type="predicted"/>
<dbReference type="InterPro" id="IPR010982">
    <property type="entry name" value="Lambda_DNA-bd_dom_sf"/>
</dbReference>
<dbReference type="InterPro" id="IPR015927">
    <property type="entry name" value="Peptidase_S24_S26A/B/C"/>
</dbReference>
<dbReference type="InterPro" id="IPR036286">
    <property type="entry name" value="LexA/Signal_pep-like_sf"/>
</dbReference>
<dbReference type="Pfam" id="PF00717">
    <property type="entry name" value="Peptidase_S24"/>
    <property type="match status" value="1"/>
</dbReference>
<comment type="caution">
    <text evidence="2">The sequence shown here is derived from an EMBL/GenBank/DDBJ whole genome shotgun (WGS) entry which is preliminary data.</text>
</comment>
<dbReference type="EMBL" id="JACDXJ010000001">
    <property type="protein sequence ID" value="MBA1157792.1"/>
    <property type="molecule type" value="Genomic_DNA"/>
</dbReference>
<organism evidence="2 3">
    <name type="scientific">Microvirga mediterraneensis</name>
    <dbReference type="NCBI Taxonomy" id="2754695"/>
    <lineage>
        <taxon>Bacteria</taxon>
        <taxon>Pseudomonadati</taxon>
        <taxon>Pseudomonadota</taxon>
        <taxon>Alphaproteobacteria</taxon>
        <taxon>Hyphomicrobiales</taxon>
        <taxon>Methylobacteriaceae</taxon>
        <taxon>Microvirga</taxon>
    </lineage>
</organism>
<evidence type="ECO:0000313" key="3">
    <source>
        <dbReference type="Proteomes" id="UP000572984"/>
    </source>
</evidence>
<dbReference type="RefSeq" id="WP_181053241.1">
    <property type="nucleotide sequence ID" value="NZ_JACDXJ010000001.1"/>
</dbReference>
<protein>
    <submittedName>
        <fullName evidence="2">Peptidase S24</fullName>
    </submittedName>
</protein>
<dbReference type="Gene3D" id="1.10.260.40">
    <property type="entry name" value="lambda repressor-like DNA-binding domains"/>
    <property type="match status" value="1"/>
</dbReference>
<accession>A0A838BS32</accession>
<dbReference type="Gene3D" id="2.10.109.10">
    <property type="entry name" value="Umud Fragment, subunit A"/>
    <property type="match status" value="1"/>
</dbReference>
<dbReference type="CDD" id="cd00093">
    <property type="entry name" value="HTH_XRE"/>
    <property type="match status" value="1"/>
</dbReference>
<sequence>MNAAHPLLLRYVADEVNTIRSSEFATTSVMKTRGERLAWAREQAGYKSKSEAARALGIAVATYNAHERAEEPGGRDFSPEQAEAYARKFRVAHAWLVTGKGDPKAGGDEVPPQLRPVEMSVTNYVIAGAVAAGTFREVSEFFDEELPKITAAADMRYPEARHMAFAIEGDSMNKARPPMLEGGYLLCVDYEDLEGRVPLRDGMKVVIERTKDAGHLREWSVKEVELYEDRVEFHPRSDNPKHKPIVVRRDFQPDDGTEVKVLALVNSVHYPTY</sequence>
<evidence type="ECO:0000313" key="2">
    <source>
        <dbReference type="EMBL" id="MBA1157792.1"/>
    </source>
</evidence>